<reference evidence="1 2" key="1">
    <citation type="journal article" date="2024" name="G3 (Bethesda)">
        <title>Genome assembly of Hibiscus sabdariffa L. provides insights into metabolisms of medicinal natural products.</title>
        <authorList>
            <person name="Kim T."/>
        </authorList>
    </citation>
    <scope>NUCLEOTIDE SEQUENCE [LARGE SCALE GENOMIC DNA]</scope>
    <source>
        <strain evidence="1">TK-2024</strain>
        <tissue evidence="1">Old leaves</tissue>
    </source>
</reference>
<dbReference type="Proteomes" id="UP001396334">
    <property type="component" value="Unassembled WGS sequence"/>
</dbReference>
<protein>
    <submittedName>
        <fullName evidence="1">Uncharacterized protein</fullName>
    </submittedName>
</protein>
<comment type="caution">
    <text evidence="1">The sequence shown here is derived from an EMBL/GenBank/DDBJ whole genome shotgun (WGS) entry which is preliminary data.</text>
</comment>
<proteinExistence type="predicted"/>
<evidence type="ECO:0000313" key="2">
    <source>
        <dbReference type="Proteomes" id="UP001396334"/>
    </source>
</evidence>
<sequence length="72" mass="7962">MQGQEQGLVAKQIWLNLEEENQGNNKVDICRCSKSKSGENIKHSLENSNILQSQGLVVLVLIEASLSNLLNL</sequence>
<dbReference type="EMBL" id="JBBPBN010000005">
    <property type="protein sequence ID" value="KAK9038883.1"/>
    <property type="molecule type" value="Genomic_DNA"/>
</dbReference>
<name>A0ABR2TN39_9ROSI</name>
<accession>A0ABR2TN39</accession>
<gene>
    <name evidence="1" type="ORF">V6N11_023726</name>
</gene>
<keyword evidence="2" id="KW-1185">Reference proteome</keyword>
<organism evidence="1 2">
    <name type="scientific">Hibiscus sabdariffa</name>
    <name type="common">roselle</name>
    <dbReference type="NCBI Taxonomy" id="183260"/>
    <lineage>
        <taxon>Eukaryota</taxon>
        <taxon>Viridiplantae</taxon>
        <taxon>Streptophyta</taxon>
        <taxon>Embryophyta</taxon>
        <taxon>Tracheophyta</taxon>
        <taxon>Spermatophyta</taxon>
        <taxon>Magnoliopsida</taxon>
        <taxon>eudicotyledons</taxon>
        <taxon>Gunneridae</taxon>
        <taxon>Pentapetalae</taxon>
        <taxon>rosids</taxon>
        <taxon>malvids</taxon>
        <taxon>Malvales</taxon>
        <taxon>Malvaceae</taxon>
        <taxon>Malvoideae</taxon>
        <taxon>Hibiscus</taxon>
    </lineage>
</organism>
<evidence type="ECO:0000313" key="1">
    <source>
        <dbReference type="EMBL" id="KAK9038883.1"/>
    </source>
</evidence>